<organism evidence="5 6">
    <name type="scientific">Luteolibacter ambystomatis</name>
    <dbReference type="NCBI Taxonomy" id="2824561"/>
    <lineage>
        <taxon>Bacteria</taxon>
        <taxon>Pseudomonadati</taxon>
        <taxon>Verrucomicrobiota</taxon>
        <taxon>Verrucomicrobiia</taxon>
        <taxon>Verrucomicrobiales</taxon>
        <taxon>Verrucomicrobiaceae</taxon>
        <taxon>Luteolibacter</taxon>
    </lineage>
</organism>
<keyword evidence="1" id="KW-0805">Transcription regulation</keyword>
<dbReference type="SUPFAM" id="SSF51215">
    <property type="entry name" value="Regulatory protein AraC"/>
    <property type="match status" value="1"/>
</dbReference>
<proteinExistence type="predicted"/>
<accession>A0A975J103</accession>
<evidence type="ECO:0000313" key="6">
    <source>
        <dbReference type="Proteomes" id="UP000676169"/>
    </source>
</evidence>
<dbReference type="EMBL" id="CP073100">
    <property type="protein sequence ID" value="QUE52007.1"/>
    <property type="molecule type" value="Genomic_DNA"/>
</dbReference>
<keyword evidence="2" id="KW-0238">DNA-binding</keyword>
<dbReference type="SMART" id="SM00342">
    <property type="entry name" value="HTH_ARAC"/>
    <property type="match status" value="1"/>
</dbReference>
<evidence type="ECO:0000313" key="5">
    <source>
        <dbReference type="EMBL" id="QUE52007.1"/>
    </source>
</evidence>
<dbReference type="Proteomes" id="UP000676169">
    <property type="component" value="Chromosome"/>
</dbReference>
<feature type="domain" description="HTH araC/xylS-type" evidence="4">
    <location>
        <begin position="169"/>
        <end position="267"/>
    </location>
</feature>
<reference evidence="5" key="1">
    <citation type="submission" date="2021-04" db="EMBL/GenBank/DDBJ databases">
        <title>Luteolibacter sp. 32A isolated from the skin of an Anderson's salamander (Ambystoma andersonii).</title>
        <authorList>
            <person name="Spergser J."/>
            <person name="Busse H.-J."/>
        </authorList>
    </citation>
    <scope>NUCLEOTIDE SEQUENCE</scope>
    <source>
        <strain evidence="5">32A</strain>
    </source>
</reference>
<dbReference type="InterPro" id="IPR050204">
    <property type="entry name" value="AraC_XylS_family_regulators"/>
</dbReference>
<dbReference type="AlphaFoldDB" id="A0A975J103"/>
<keyword evidence="6" id="KW-1185">Reference proteome</keyword>
<dbReference type="InterPro" id="IPR020449">
    <property type="entry name" value="Tscrpt_reg_AraC-type_HTH"/>
</dbReference>
<sequence>MSDRLINLTRVNHGRHGVDTVFGEAFYTPGGICGPRIQQDWQIVILLSGSGVSHVNGEVREFAPGQATLQVPGQHETVVYAAESPTHHTWVAVKPEAVPEDLSAALHAAPKVIQVSDSLSKIMDMVMAQPRYEGPLNTRWVDHMGLAALLSYLCVTESSSDLRQQSVVELAIRHMEQHLADAECLATAAMAASVTPQHLARRFQSEIGLPPSEWLWRLRLERASDFLLHSGLSVGEIAQRCGFKTIQHFSRRFHEQFGRSPARHRREAWNAPVKG</sequence>
<evidence type="ECO:0000259" key="4">
    <source>
        <dbReference type="PROSITE" id="PS01124"/>
    </source>
</evidence>
<dbReference type="RefSeq" id="WP_211632433.1">
    <property type="nucleotide sequence ID" value="NZ_CP073100.1"/>
</dbReference>
<dbReference type="GO" id="GO:0003700">
    <property type="term" value="F:DNA-binding transcription factor activity"/>
    <property type="evidence" value="ECO:0007669"/>
    <property type="project" value="InterPro"/>
</dbReference>
<dbReference type="Pfam" id="PF12833">
    <property type="entry name" value="HTH_18"/>
    <property type="match status" value="1"/>
</dbReference>
<dbReference type="Gene3D" id="1.10.10.60">
    <property type="entry name" value="Homeodomain-like"/>
    <property type="match status" value="1"/>
</dbReference>
<dbReference type="PROSITE" id="PS01124">
    <property type="entry name" value="HTH_ARAC_FAMILY_2"/>
    <property type="match status" value="1"/>
</dbReference>
<protein>
    <submittedName>
        <fullName evidence="5">Helix-turn-helix domain-containing protein</fullName>
    </submittedName>
</protein>
<name>A0A975J103_9BACT</name>
<dbReference type="InterPro" id="IPR037923">
    <property type="entry name" value="HTH-like"/>
</dbReference>
<dbReference type="SUPFAM" id="SSF46689">
    <property type="entry name" value="Homeodomain-like"/>
    <property type="match status" value="2"/>
</dbReference>
<dbReference type="GO" id="GO:0043565">
    <property type="term" value="F:sequence-specific DNA binding"/>
    <property type="evidence" value="ECO:0007669"/>
    <property type="project" value="InterPro"/>
</dbReference>
<evidence type="ECO:0000256" key="1">
    <source>
        <dbReference type="ARBA" id="ARBA00023015"/>
    </source>
</evidence>
<evidence type="ECO:0000256" key="3">
    <source>
        <dbReference type="ARBA" id="ARBA00023163"/>
    </source>
</evidence>
<dbReference type="InterPro" id="IPR009057">
    <property type="entry name" value="Homeodomain-like_sf"/>
</dbReference>
<dbReference type="InterPro" id="IPR003313">
    <property type="entry name" value="AraC-bd"/>
</dbReference>
<evidence type="ECO:0000256" key="2">
    <source>
        <dbReference type="ARBA" id="ARBA00023125"/>
    </source>
</evidence>
<dbReference type="PANTHER" id="PTHR46796">
    <property type="entry name" value="HTH-TYPE TRANSCRIPTIONAL ACTIVATOR RHAS-RELATED"/>
    <property type="match status" value="1"/>
</dbReference>
<dbReference type="InterPro" id="IPR018060">
    <property type="entry name" value="HTH_AraC"/>
</dbReference>
<dbReference type="PRINTS" id="PR00032">
    <property type="entry name" value="HTHARAC"/>
</dbReference>
<keyword evidence="3" id="KW-0804">Transcription</keyword>
<dbReference type="KEGG" id="lamb:KBB96_03750"/>
<dbReference type="Pfam" id="PF02311">
    <property type="entry name" value="AraC_binding"/>
    <property type="match status" value="1"/>
</dbReference>
<gene>
    <name evidence="5" type="ORF">KBB96_03750</name>
</gene>